<proteinExistence type="predicted"/>
<evidence type="ECO:0000313" key="2">
    <source>
        <dbReference type="EMBL" id="SVB24889.1"/>
    </source>
</evidence>
<dbReference type="AlphaFoldDB" id="A0A382CGB3"/>
<protein>
    <submittedName>
        <fullName evidence="2">Uncharacterized protein</fullName>
    </submittedName>
</protein>
<accession>A0A382CGB3</accession>
<name>A0A382CGB3_9ZZZZ</name>
<dbReference type="EMBL" id="UINC01034285">
    <property type="protein sequence ID" value="SVB24889.1"/>
    <property type="molecule type" value="Genomic_DNA"/>
</dbReference>
<keyword evidence="1" id="KW-0472">Membrane</keyword>
<feature type="transmembrane region" description="Helical" evidence="1">
    <location>
        <begin position="47"/>
        <end position="66"/>
    </location>
</feature>
<reference evidence="2" key="1">
    <citation type="submission" date="2018-05" db="EMBL/GenBank/DDBJ databases">
        <authorList>
            <person name="Lanie J.A."/>
            <person name="Ng W.-L."/>
            <person name="Kazmierczak K.M."/>
            <person name="Andrzejewski T.M."/>
            <person name="Davidsen T.M."/>
            <person name="Wayne K.J."/>
            <person name="Tettelin H."/>
            <person name="Glass J.I."/>
            <person name="Rusch D."/>
            <person name="Podicherti R."/>
            <person name="Tsui H.-C.T."/>
            <person name="Winkler M.E."/>
        </authorList>
    </citation>
    <scope>NUCLEOTIDE SEQUENCE</scope>
</reference>
<gene>
    <name evidence="2" type="ORF">METZ01_LOCUS177743</name>
</gene>
<keyword evidence="1" id="KW-0812">Transmembrane</keyword>
<evidence type="ECO:0000256" key="1">
    <source>
        <dbReference type="SAM" id="Phobius"/>
    </source>
</evidence>
<keyword evidence="1" id="KW-1133">Transmembrane helix</keyword>
<organism evidence="2">
    <name type="scientific">marine metagenome</name>
    <dbReference type="NCBI Taxonomy" id="408172"/>
    <lineage>
        <taxon>unclassified sequences</taxon>
        <taxon>metagenomes</taxon>
        <taxon>ecological metagenomes</taxon>
    </lineage>
</organism>
<sequence length="67" mass="7277">MVLVTITAPIRDNKAATSTPVNIAVVHATQSARGDTMRTRPKMVRRILGTVHITTVLLALLIQAMIK</sequence>